<dbReference type="Proteomes" id="UP000828390">
    <property type="component" value="Unassembled WGS sequence"/>
</dbReference>
<dbReference type="AlphaFoldDB" id="A0A9D4E2J0"/>
<evidence type="ECO:0000313" key="1">
    <source>
        <dbReference type="EMBL" id="KAH3771206.1"/>
    </source>
</evidence>
<comment type="caution">
    <text evidence="1">The sequence shown here is derived from an EMBL/GenBank/DDBJ whole genome shotgun (WGS) entry which is preliminary data.</text>
</comment>
<reference evidence="1" key="2">
    <citation type="submission" date="2020-11" db="EMBL/GenBank/DDBJ databases">
        <authorList>
            <person name="McCartney M.A."/>
            <person name="Auch B."/>
            <person name="Kono T."/>
            <person name="Mallez S."/>
            <person name="Becker A."/>
            <person name="Gohl D.M."/>
            <person name="Silverstein K.A.T."/>
            <person name="Koren S."/>
            <person name="Bechman K.B."/>
            <person name="Herman A."/>
            <person name="Abrahante J.E."/>
            <person name="Garbe J."/>
        </authorList>
    </citation>
    <scope>NUCLEOTIDE SEQUENCE</scope>
    <source>
        <strain evidence="1">Duluth1</strain>
        <tissue evidence="1">Whole animal</tissue>
    </source>
</reference>
<name>A0A9D4E2J0_DREPO</name>
<reference evidence="1" key="1">
    <citation type="journal article" date="2019" name="bioRxiv">
        <title>The Genome of the Zebra Mussel, Dreissena polymorpha: A Resource for Invasive Species Research.</title>
        <authorList>
            <person name="McCartney M.A."/>
            <person name="Auch B."/>
            <person name="Kono T."/>
            <person name="Mallez S."/>
            <person name="Zhang Y."/>
            <person name="Obille A."/>
            <person name="Becker A."/>
            <person name="Abrahante J.E."/>
            <person name="Garbe J."/>
            <person name="Badalamenti J.P."/>
            <person name="Herman A."/>
            <person name="Mangelson H."/>
            <person name="Liachko I."/>
            <person name="Sullivan S."/>
            <person name="Sone E.D."/>
            <person name="Koren S."/>
            <person name="Silverstein K.A.T."/>
            <person name="Beckman K.B."/>
            <person name="Gohl D.M."/>
        </authorList>
    </citation>
    <scope>NUCLEOTIDE SEQUENCE</scope>
    <source>
        <strain evidence="1">Duluth1</strain>
        <tissue evidence="1">Whole animal</tissue>
    </source>
</reference>
<organism evidence="1 2">
    <name type="scientific">Dreissena polymorpha</name>
    <name type="common">Zebra mussel</name>
    <name type="synonym">Mytilus polymorpha</name>
    <dbReference type="NCBI Taxonomy" id="45954"/>
    <lineage>
        <taxon>Eukaryota</taxon>
        <taxon>Metazoa</taxon>
        <taxon>Spiralia</taxon>
        <taxon>Lophotrochozoa</taxon>
        <taxon>Mollusca</taxon>
        <taxon>Bivalvia</taxon>
        <taxon>Autobranchia</taxon>
        <taxon>Heteroconchia</taxon>
        <taxon>Euheterodonta</taxon>
        <taxon>Imparidentia</taxon>
        <taxon>Neoheterodontei</taxon>
        <taxon>Myida</taxon>
        <taxon>Dreissenoidea</taxon>
        <taxon>Dreissenidae</taxon>
        <taxon>Dreissena</taxon>
    </lineage>
</organism>
<dbReference type="EMBL" id="JAIWYP010000009">
    <property type="protein sequence ID" value="KAH3771206.1"/>
    <property type="molecule type" value="Genomic_DNA"/>
</dbReference>
<sequence length="74" mass="8754">MMQRAEIKKLGHMVQRMAEQCGLDSHRLKNHYVRKRIVQKVRDVFLKKFDESPSNTLSILGAVFNVQNFNFFTK</sequence>
<proteinExistence type="predicted"/>
<keyword evidence="2" id="KW-1185">Reference proteome</keyword>
<gene>
    <name evidence="1" type="ORF">DPMN_172511</name>
</gene>
<protein>
    <submittedName>
        <fullName evidence="1">Uncharacterized protein</fullName>
    </submittedName>
</protein>
<evidence type="ECO:0000313" key="2">
    <source>
        <dbReference type="Proteomes" id="UP000828390"/>
    </source>
</evidence>
<accession>A0A9D4E2J0</accession>